<dbReference type="OrthoDB" id="3206608at2"/>
<dbReference type="InterPro" id="IPR007560">
    <property type="entry name" value="Restrct_endonuc_IV_Mrr"/>
</dbReference>
<dbReference type="Pfam" id="PF04471">
    <property type="entry name" value="Mrr_cat"/>
    <property type="match status" value="1"/>
</dbReference>
<gene>
    <name evidence="3" type="ORF">FHU34_111864</name>
</gene>
<evidence type="ECO:0000313" key="4">
    <source>
        <dbReference type="Proteomes" id="UP000317685"/>
    </source>
</evidence>
<dbReference type="GeneID" id="300127471"/>
<dbReference type="PANTHER" id="PTHR30015">
    <property type="entry name" value="MRR RESTRICTION SYSTEM PROTEIN"/>
    <property type="match status" value="1"/>
</dbReference>
<dbReference type="EMBL" id="VIWZ01000001">
    <property type="protein sequence ID" value="TWG16525.1"/>
    <property type="molecule type" value="Genomic_DNA"/>
</dbReference>
<dbReference type="SUPFAM" id="SSF52980">
    <property type="entry name" value="Restriction endonuclease-like"/>
    <property type="match status" value="1"/>
</dbReference>
<dbReference type="AlphaFoldDB" id="A0A561VY30"/>
<dbReference type="GO" id="GO:0015666">
    <property type="term" value="F:restriction endodeoxyribonuclease activity"/>
    <property type="evidence" value="ECO:0007669"/>
    <property type="project" value="TreeGrafter"/>
</dbReference>
<evidence type="ECO:0000313" key="3">
    <source>
        <dbReference type="EMBL" id="TWG16525.1"/>
    </source>
</evidence>
<sequence>MARRKGLIAQMLDARKQAKKLQAQAEARWHRELVAEQKRQEAEARREAKQAEAAAKKAEAARLRHEVQAKRLADQAAAKAAREAAQRERAEERRLAADAREKAQGAAATKRLAEREAHAHKMAEAEFRTEAVSTRIAEYAQLLAGRNKRAAGSDLELRAALSNGGPHAFVERLQHVLAQSRYPEGLTGKAAAHYDPASRELLIEYELPLRDVVPTVVAYRYTTAKGMVAIPRKEPETKKLYGDLLARLTLRTIAETFEATSPDLVTSIVFNGYVSTKDKATGRAIRPLLMSVGAERDKFAVVQLDEPELDPVLCLRSHLNAIVSPHPYDLEGVRPVVSFDLSKYKFVDEMDVVAGLDSRTDLLTLSPGEFEHLIRRLFESIGMKSWVTQASKDEGVDGVAVNEDPIVGGLCIIQAKRYSKIVGLEAVHALAGVMDHKRAAKGVLVTTSWVGKASRDFAAANGRIEIIEGRNLKHMLEEHLGLDVLIGLQKLPPGWDRADLE</sequence>
<dbReference type="InterPro" id="IPR052906">
    <property type="entry name" value="Type_IV_Methyl-Rstrct_Enzyme"/>
</dbReference>
<dbReference type="GO" id="GO:0009307">
    <property type="term" value="P:DNA restriction-modification system"/>
    <property type="evidence" value="ECO:0007669"/>
    <property type="project" value="InterPro"/>
</dbReference>
<feature type="region of interest" description="Disordered" evidence="1">
    <location>
        <begin position="78"/>
        <end position="117"/>
    </location>
</feature>
<reference evidence="3 4" key="1">
    <citation type="submission" date="2019-06" db="EMBL/GenBank/DDBJ databases">
        <title>Sequencing the genomes of 1000 actinobacteria strains.</title>
        <authorList>
            <person name="Klenk H.-P."/>
        </authorList>
    </citation>
    <scope>NUCLEOTIDE SEQUENCE [LARGE SCALE GENOMIC DNA]</scope>
    <source>
        <strain evidence="3 4">DSM 45885</strain>
    </source>
</reference>
<dbReference type="RefSeq" id="WP_145779585.1">
    <property type="nucleotide sequence ID" value="NZ_VIWZ01000001.1"/>
</dbReference>
<evidence type="ECO:0000256" key="1">
    <source>
        <dbReference type="SAM" id="MobiDB-lite"/>
    </source>
</evidence>
<feature type="region of interest" description="Disordered" evidence="1">
    <location>
        <begin position="36"/>
        <end position="57"/>
    </location>
</feature>
<keyword evidence="4" id="KW-1185">Reference proteome</keyword>
<organism evidence="3 4">
    <name type="scientific">Micromonospora taraxaci</name>
    <dbReference type="NCBI Taxonomy" id="1316803"/>
    <lineage>
        <taxon>Bacteria</taxon>
        <taxon>Bacillati</taxon>
        <taxon>Actinomycetota</taxon>
        <taxon>Actinomycetes</taxon>
        <taxon>Micromonosporales</taxon>
        <taxon>Micromonosporaceae</taxon>
        <taxon>Micromonospora</taxon>
    </lineage>
</organism>
<dbReference type="PANTHER" id="PTHR30015:SF7">
    <property type="entry name" value="TYPE IV METHYL-DIRECTED RESTRICTION ENZYME ECOKMRR"/>
    <property type="match status" value="1"/>
</dbReference>
<proteinExistence type="predicted"/>
<dbReference type="Gene3D" id="3.40.1350.10">
    <property type="match status" value="1"/>
</dbReference>
<accession>A0A561VY30</accession>
<name>A0A561VY30_9ACTN</name>
<dbReference type="GO" id="GO:0003677">
    <property type="term" value="F:DNA binding"/>
    <property type="evidence" value="ECO:0007669"/>
    <property type="project" value="InterPro"/>
</dbReference>
<evidence type="ECO:0000259" key="2">
    <source>
        <dbReference type="Pfam" id="PF04471"/>
    </source>
</evidence>
<comment type="caution">
    <text evidence="3">The sequence shown here is derived from an EMBL/GenBank/DDBJ whole genome shotgun (WGS) entry which is preliminary data.</text>
</comment>
<dbReference type="InterPro" id="IPR011856">
    <property type="entry name" value="tRNA_endonuc-like_dom_sf"/>
</dbReference>
<protein>
    <submittedName>
        <fullName evidence="3">Restriction system protein</fullName>
    </submittedName>
</protein>
<dbReference type="InterPro" id="IPR011335">
    <property type="entry name" value="Restrct_endonuc-II-like"/>
</dbReference>
<feature type="domain" description="Restriction endonuclease type IV Mrr" evidence="2">
    <location>
        <begin position="363"/>
        <end position="476"/>
    </location>
</feature>
<feature type="compositionally biased region" description="Basic and acidic residues" evidence="1">
    <location>
        <begin position="80"/>
        <end position="103"/>
    </location>
</feature>
<dbReference type="Proteomes" id="UP000317685">
    <property type="component" value="Unassembled WGS sequence"/>
</dbReference>